<accession>A0A9E2BI91</accession>
<dbReference type="AlphaFoldDB" id="A0A9E2BI91"/>
<dbReference type="EMBL" id="QLTW01000277">
    <property type="protein sequence ID" value="MBT9146027.1"/>
    <property type="molecule type" value="Genomic_DNA"/>
</dbReference>
<comment type="caution">
    <text evidence="1">The sequence shown here is derived from an EMBL/GenBank/DDBJ whole genome shotgun (WGS) entry which is preliminary data.</text>
</comment>
<dbReference type="Proteomes" id="UP000811545">
    <property type="component" value="Unassembled WGS sequence"/>
</dbReference>
<gene>
    <name evidence="1" type="ORF">DDT42_01906</name>
</gene>
<protein>
    <submittedName>
        <fullName evidence="1">Uncharacterized protein</fullName>
    </submittedName>
</protein>
<proteinExistence type="predicted"/>
<sequence>MDAASGFLRGRGVGVNPAYETLVDSDIPSLLSANARTTIRRNTGVDVGSRRRLNFIEGTGITLGITDDAVNEEVDITIAGADFPQKLNPNIVRWVMPGWYGQMAASTAVVSGDIYYIPIFVSELTTYIRIAIEVMTAAAGACDLRIFNWSGGLPSSLVLSAGTVDTGTIGVKEIVISQALNRGYYFLAHRTNAAPSLRGIDASAHFTPVPGMTPGAFYLDGRFIIPRVTAVYADPAPAPTSSALMSFAMVALREN</sequence>
<evidence type="ECO:0000313" key="1">
    <source>
        <dbReference type="EMBL" id="MBT9146027.1"/>
    </source>
</evidence>
<evidence type="ECO:0000313" key="2">
    <source>
        <dbReference type="Proteomes" id="UP000811545"/>
    </source>
</evidence>
<reference evidence="1 2" key="1">
    <citation type="journal article" date="2021" name="bioRxiv">
        <title>Unique metabolic strategies in Hadean analogues reveal hints for primordial physiology.</title>
        <authorList>
            <person name="Nobu M.K."/>
            <person name="Nakai R."/>
            <person name="Tamazawa S."/>
            <person name="Mori H."/>
            <person name="Toyoda A."/>
            <person name="Ijiri A."/>
            <person name="Suzuki S."/>
            <person name="Kurokawa K."/>
            <person name="Kamagata Y."/>
            <person name="Tamaki H."/>
        </authorList>
    </citation>
    <scope>NUCLEOTIDE SEQUENCE [LARGE SCALE GENOMIC DNA]</scope>
    <source>
        <strain evidence="1">BS525</strain>
    </source>
</reference>
<organism evidence="1 2">
    <name type="scientific">Psychracetigena formicireducens</name>
    <dbReference type="NCBI Taxonomy" id="2986056"/>
    <lineage>
        <taxon>Bacteria</taxon>
        <taxon>Bacillati</taxon>
        <taxon>Candidatus Lithacetigenota</taxon>
        <taxon>Candidatus Psychracetigena</taxon>
    </lineage>
</organism>
<name>A0A9E2BI91_PSYF1</name>